<feature type="transmembrane region" description="Helical" evidence="15">
    <location>
        <begin position="140"/>
        <end position="161"/>
    </location>
</feature>
<dbReference type="CDD" id="cd00086">
    <property type="entry name" value="homeodomain"/>
    <property type="match status" value="1"/>
</dbReference>
<dbReference type="GO" id="GO:0005634">
    <property type="term" value="C:nucleus"/>
    <property type="evidence" value="ECO:0007669"/>
    <property type="project" value="UniProtKB-SubCell"/>
</dbReference>
<dbReference type="Pfam" id="PF03798">
    <property type="entry name" value="TRAM_LAG1_CLN8"/>
    <property type="match status" value="1"/>
</dbReference>
<evidence type="ECO:0000256" key="6">
    <source>
        <dbReference type="ARBA" id="ARBA00022824"/>
    </source>
</evidence>
<feature type="transmembrane region" description="Helical" evidence="15">
    <location>
        <begin position="39"/>
        <end position="56"/>
    </location>
</feature>
<keyword evidence="11 13" id="KW-0371">Homeobox</keyword>
<dbReference type="InParanoid" id="A0A4W3JX04"/>
<evidence type="ECO:0000256" key="14">
    <source>
        <dbReference type="SAM" id="MobiDB-lite"/>
    </source>
</evidence>
<evidence type="ECO:0000256" key="10">
    <source>
        <dbReference type="ARBA" id="ARBA00049036"/>
    </source>
</evidence>
<evidence type="ECO:0000256" key="9">
    <source>
        <dbReference type="ARBA" id="ARBA00023136"/>
    </source>
</evidence>
<evidence type="ECO:0000256" key="15">
    <source>
        <dbReference type="SAM" id="Phobius"/>
    </source>
</evidence>
<comment type="subcellular location">
    <subcellularLocation>
        <location evidence="1">Endoplasmic reticulum membrane</location>
        <topology evidence="1">Multi-pass membrane protein</topology>
    </subcellularLocation>
    <subcellularLocation>
        <location evidence="11 13">Nucleus</location>
    </subcellularLocation>
</comment>
<keyword evidence="8" id="KW-0443">Lipid metabolism</keyword>
<evidence type="ECO:0000259" key="17">
    <source>
        <dbReference type="PROSITE" id="PS50922"/>
    </source>
</evidence>
<feature type="transmembrane region" description="Helical" evidence="15">
    <location>
        <begin position="293"/>
        <end position="317"/>
    </location>
</feature>
<comment type="catalytic activity">
    <reaction evidence="10">
        <text>sphinganine + octadecanoyl-CoA = N-(octadecanoyl)-sphinganine + CoA + H(+)</text>
        <dbReference type="Rhea" id="RHEA:36547"/>
        <dbReference type="ChEBI" id="CHEBI:15378"/>
        <dbReference type="ChEBI" id="CHEBI:57287"/>
        <dbReference type="ChEBI" id="CHEBI:57394"/>
        <dbReference type="ChEBI" id="CHEBI:57817"/>
        <dbReference type="ChEBI" id="CHEBI:67033"/>
    </reaction>
    <physiologicalReaction direction="left-to-right" evidence="10">
        <dbReference type="Rhea" id="RHEA:36548"/>
    </physiologicalReaction>
</comment>
<dbReference type="UniPathway" id="UPA00222"/>
<reference evidence="18" key="5">
    <citation type="submission" date="2025-09" db="UniProtKB">
        <authorList>
            <consortium name="Ensembl"/>
        </authorList>
    </citation>
    <scope>IDENTIFICATION</scope>
</reference>
<evidence type="ECO:0000256" key="4">
    <source>
        <dbReference type="ARBA" id="ARBA00022679"/>
    </source>
</evidence>
<keyword evidence="11 13" id="KW-0539">Nucleus</keyword>
<keyword evidence="11 13" id="KW-0238">DNA-binding</keyword>
<dbReference type="SUPFAM" id="SSF46689">
    <property type="entry name" value="Homeodomain-like"/>
    <property type="match status" value="1"/>
</dbReference>
<dbReference type="Proteomes" id="UP000314986">
    <property type="component" value="Unassembled WGS sequence"/>
</dbReference>
<dbReference type="InterPro" id="IPR006634">
    <property type="entry name" value="TLC-dom"/>
</dbReference>
<dbReference type="Pfam" id="PF00046">
    <property type="entry name" value="Homeodomain"/>
    <property type="match status" value="1"/>
</dbReference>
<evidence type="ECO:0000313" key="18">
    <source>
        <dbReference type="Ensembl" id="ENSCMIP00000042728.1"/>
    </source>
</evidence>
<evidence type="ECO:0000313" key="19">
    <source>
        <dbReference type="Proteomes" id="UP000314986"/>
    </source>
</evidence>
<dbReference type="PIRSF" id="PIRSF005225">
    <property type="entry name" value="LAG1_LAC1"/>
    <property type="match status" value="1"/>
</dbReference>
<dbReference type="SMART" id="SM00724">
    <property type="entry name" value="TLC"/>
    <property type="match status" value="1"/>
</dbReference>
<reference evidence="19" key="1">
    <citation type="journal article" date="2006" name="Science">
        <title>Ancient noncoding elements conserved in the human genome.</title>
        <authorList>
            <person name="Venkatesh B."/>
            <person name="Kirkness E.F."/>
            <person name="Loh Y.H."/>
            <person name="Halpern A.L."/>
            <person name="Lee A.P."/>
            <person name="Johnson J."/>
            <person name="Dandona N."/>
            <person name="Viswanathan L.D."/>
            <person name="Tay A."/>
            <person name="Venter J.C."/>
            <person name="Strausberg R.L."/>
            <person name="Brenner S."/>
        </authorList>
    </citation>
    <scope>NUCLEOTIDE SEQUENCE [LARGE SCALE GENOMIC DNA]</scope>
</reference>
<dbReference type="PROSITE" id="PS50071">
    <property type="entry name" value="HOMEOBOX_2"/>
    <property type="match status" value="1"/>
</dbReference>
<reference evidence="19" key="2">
    <citation type="journal article" date="2007" name="PLoS Biol.">
        <title>Survey sequencing and comparative analysis of the elephant shark (Callorhinchus milii) genome.</title>
        <authorList>
            <person name="Venkatesh B."/>
            <person name="Kirkness E.F."/>
            <person name="Loh Y.H."/>
            <person name="Halpern A.L."/>
            <person name="Lee A.P."/>
            <person name="Johnson J."/>
            <person name="Dandona N."/>
            <person name="Viswanathan L.D."/>
            <person name="Tay A."/>
            <person name="Venter J.C."/>
            <person name="Strausberg R.L."/>
            <person name="Brenner S."/>
        </authorList>
    </citation>
    <scope>NUCLEOTIDE SEQUENCE [LARGE SCALE GENOMIC DNA]</scope>
</reference>
<dbReference type="OMA" id="YYSMELY"/>
<dbReference type="PROSITE" id="PS50922">
    <property type="entry name" value="TLC"/>
    <property type="match status" value="1"/>
</dbReference>
<feature type="transmembrane region" description="Helical" evidence="15">
    <location>
        <begin position="173"/>
        <end position="192"/>
    </location>
</feature>
<dbReference type="AlphaFoldDB" id="A0A4W3JX04"/>
<feature type="domain" description="TLC" evidence="17">
    <location>
        <begin position="131"/>
        <end position="325"/>
    </location>
</feature>
<dbReference type="GO" id="GO:0005789">
    <property type="term" value="C:endoplasmic reticulum membrane"/>
    <property type="evidence" value="ECO:0007669"/>
    <property type="project" value="UniProtKB-SubCell"/>
</dbReference>
<dbReference type="PANTHER" id="PTHR12560:SF6">
    <property type="entry name" value="CERAMIDE SYNTHASE 4"/>
    <property type="match status" value="1"/>
</dbReference>
<proteinExistence type="predicted"/>
<name>A0A4W3JX04_CALMI</name>
<evidence type="ECO:0000256" key="5">
    <source>
        <dbReference type="ARBA" id="ARBA00022692"/>
    </source>
</evidence>
<dbReference type="FunFam" id="1.10.10.60:FF:000020">
    <property type="entry name" value="Ceramide synthase 5"/>
    <property type="match status" value="1"/>
</dbReference>
<feature type="transmembrane region" description="Helical" evidence="15">
    <location>
        <begin position="253"/>
        <end position="273"/>
    </location>
</feature>
<evidence type="ECO:0000256" key="12">
    <source>
        <dbReference type="PROSITE-ProRule" id="PRU00205"/>
    </source>
</evidence>
<dbReference type="GO" id="GO:0046513">
    <property type="term" value="P:ceramide biosynthetic process"/>
    <property type="evidence" value="ECO:0007669"/>
    <property type="project" value="InterPro"/>
</dbReference>
<dbReference type="STRING" id="7868.ENSCMIP00000042728"/>
<protein>
    <recommendedName>
        <fullName evidence="20">Ceramide synthase 4</fullName>
    </recommendedName>
</protein>
<dbReference type="GO" id="GO:0050291">
    <property type="term" value="F:sphingosine N-acyltransferase activity"/>
    <property type="evidence" value="ECO:0007669"/>
    <property type="project" value="InterPro"/>
</dbReference>
<evidence type="ECO:0000256" key="1">
    <source>
        <dbReference type="ARBA" id="ARBA00004477"/>
    </source>
</evidence>
<dbReference type="GO" id="GO:0003677">
    <property type="term" value="F:DNA binding"/>
    <property type="evidence" value="ECO:0007669"/>
    <property type="project" value="UniProtKB-UniRule"/>
</dbReference>
<evidence type="ECO:0000256" key="11">
    <source>
        <dbReference type="PROSITE-ProRule" id="PRU00108"/>
    </source>
</evidence>
<evidence type="ECO:0000256" key="7">
    <source>
        <dbReference type="ARBA" id="ARBA00022989"/>
    </source>
</evidence>
<feature type="domain" description="Homeobox" evidence="16">
    <location>
        <begin position="84"/>
        <end position="128"/>
    </location>
</feature>
<evidence type="ECO:0000256" key="8">
    <source>
        <dbReference type="ARBA" id="ARBA00023098"/>
    </source>
</evidence>
<keyword evidence="19" id="KW-1185">Reference proteome</keyword>
<evidence type="ECO:0000256" key="2">
    <source>
        <dbReference type="ARBA" id="ARBA00004760"/>
    </source>
</evidence>
<organism evidence="18 19">
    <name type="scientific">Callorhinchus milii</name>
    <name type="common">Ghost shark</name>
    <dbReference type="NCBI Taxonomy" id="7868"/>
    <lineage>
        <taxon>Eukaryota</taxon>
        <taxon>Metazoa</taxon>
        <taxon>Chordata</taxon>
        <taxon>Craniata</taxon>
        <taxon>Vertebrata</taxon>
        <taxon>Chondrichthyes</taxon>
        <taxon>Holocephali</taxon>
        <taxon>Chimaeriformes</taxon>
        <taxon>Callorhinchidae</taxon>
        <taxon>Callorhinchus</taxon>
    </lineage>
</organism>
<dbReference type="Ensembl" id="ENSCMIT00000043347.1">
    <property type="protein sequence ID" value="ENSCMIP00000042728.1"/>
    <property type="gene ID" value="ENSCMIG00000017762.1"/>
</dbReference>
<dbReference type="SMART" id="SM00389">
    <property type="entry name" value="HOX"/>
    <property type="match status" value="1"/>
</dbReference>
<dbReference type="InterPro" id="IPR001356">
    <property type="entry name" value="HD"/>
</dbReference>
<keyword evidence="5 12" id="KW-0812">Transmembrane</keyword>
<reference evidence="18" key="4">
    <citation type="submission" date="2025-08" db="UniProtKB">
        <authorList>
            <consortium name="Ensembl"/>
        </authorList>
    </citation>
    <scope>IDENTIFICATION</scope>
</reference>
<evidence type="ECO:0008006" key="20">
    <source>
        <dbReference type="Google" id="ProtNLM"/>
    </source>
</evidence>
<comment type="pathway">
    <text evidence="2">Lipid metabolism; sphingolipid metabolism.</text>
</comment>
<feature type="region of interest" description="Disordered" evidence="14">
    <location>
        <begin position="335"/>
        <end position="387"/>
    </location>
</feature>
<keyword evidence="4" id="KW-0808">Transferase</keyword>
<keyword evidence="6" id="KW-0256">Endoplasmic reticulum</keyword>
<dbReference type="InterPro" id="IPR016439">
    <property type="entry name" value="Lag1/Lac1-like"/>
</dbReference>
<sequence length="387" mass="45954">MPSLLDEWLWREEHWLPPGVTWEDMKDSDVARYPRPRDLYASIVCGFAFLAVRQLFERLVALPLSKWMGVKERRRKRATPNPALERFYTQHSKRPREKEMYRLSESCGLSPWQVQTWFQRRRNQDRPSVSQRFCDAGWRFTFYTLAFFAGLAVLFDTLNFIIRVLQVLLPSQYWYYMIELGFYWSLLFRISIDVKRKDFKEQVVHHIATIFLMSFSYCANYIRVGTLVLLVHDASDYIMEVAKMFNYAGWRRVCDWLFVIFALVFLISRLFIFPNVVLYTTWCRSMQRFQPFFGYYFFNALLLLLQLLHLFWAYLILRMAFKFVFVGQIEKDERSDDDEESEGTEEGGEAGLVSSKAGRGTGAGRVLNTIRSRMNNRRVNNGLPKAR</sequence>
<reference evidence="19" key="3">
    <citation type="journal article" date="2014" name="Nature">
        <title>Elephant shark genome provides unique insights into gnathostome evolution.</title>
        <authorList>
            <consortium name="International Elephant Shark Genome Sequencing Consortium"/>
            <person name="Venkatesh B."/>
            <person name="Lee A.P."/>
            <person name="Ravi V."/>
            <person name="Maurya A.K."/>
            <person name="Lian M.M."/>
            <person name="Swann J.B."/>
            <person name="Ohta Y."/>
            <person name="Flajnik M.F."/>
            <person name="Sutoh Y."/>
            <person name="Kasahara M."/>
            <person name="Hoon S."/>
            <person name="Gangu V."/>
            <person name="Roy S.W."/>
            <person name="Irimia M."/>
            <person name="Korzh V."/>
            <person name="Kondrychyn I."/>
            <person name="Lim Z.W."/>
            <person name="Tay B.H."/>
            <person name="Tohari S."/>
            <person name="Kong K.W."/>
            <person name="Ho S."/>
            <person name="Lorente-Galdos B."/>
            <person name="Quilez J."/>
            <person name="Marques-Bonet T."/>
            <person name="Raney B.J."/>
            <person name="Ingham P.W."/>
            <person name="Tay A."/>
            <person name="Hillier L.W."/>
            <person name="Minx P."/>
            <person name="Boehm T."/>
            <person name="Wilson R.K."/>
            <person name="Brenner S."/>
            <person name="Warren W.C."/>
        </authorList>
    </citation>
    <scope>NUCLEOTIDE SEQUENCE [LARGE SCALE GENOMIC DNA]</scope>
</reference>
<feature type="compositionally biased region" description="Polar residues" evidence="14">
    <location>
        <begin position="369"/>
        <end position="379"/>
    </location>
</feature>
<keyword evidence="7 15" id="KW-1133">Transmembrane helix</keyword>
<feature type="compositionally biased region" description="Acidic residues" evidence="14">
    <location>
        <begin position="335"/>
        <end position="348"/>
    </location>
</feature>
<evidence type="ECO:0000259" key="16">
    <source>
        <dbReference type="PROSITE" id="PS50071"/>
    </source>
</evidence>
<evidence type="ECO:0000256" key="3">
    <source>
        <dbReference type="ARBA" id="ARBA00004991"/>
    </source>
</evidence>
<dbReference type="Gene3D" id="1.10.10.60">
    <property type="entry name" value="Homeodomain-like"/>
    <property type="match status" value="1"/>
</dbReference>
<keyword evidence="9 12" id="KW-0472">Membrane</keyword>
<comment type="pathway">
    <text evidence="3">Sphingolipid metabolism.</text>
</comment>
<dbReference type="GeneTree" id="ENSGT01030000234515"/>
<feature type="DNA-binding region" description="Homeobox" evidence="11">
    <location>
        <begin position="86"/>
        <end position="129"/>
    </location>
</feature>
<dbReference type="PANTHER" id="PTHR12560">
    <property type="entry name" value="LONGEVITY ASSURANCE FACTOR 1 LAG1"/>
    <property type="match status" value="1"/>
</dbReference>
<evidence type="ECO:0000256" key="13">
    <source>
        <dbReference type="RuleBase" id="RU000682"/>
    </source>
</evidence>
<accession>A0A4W3JX04</accession>
<dbReference type="InterPro" id="IPR009057">
    <property type="entry name" value="Homeodomain-like_sf"/>
</dbReference>